<protein>
    <submittedName>
        <fullName evidence="2">Uncharacterized protein</fullName>
    </submittedName>
</protein>
<dbReference type="Pfam" id="PF06246">
    <property type="entry name" value="Isy1"/>
    <property type="match status" value="1"/>
</dbReference>
<feature type="region of interest" description="Disordered" evidence="1">
    <location>
        <begin position="107"/>
        <end position="144"/>
    </location>
</feature>
<gene>
    <name evidence="2" type="ORF">EXN66_Car006812</name>
</gene>
<evidence type="ECO:0000256" key="1">
    <source>
        <dbReference type="SAM" id="MobiDB-lite"/>
    </source>
</evidence>
<reference evidence="2 3" key="1">
    <citation type="submission" date="2019-02" db="EMBL/GenBank/DDBJ databases">
        <title>Opniocepnalus argus genome.</title>
        <authorList>
            <person name="Zhou C."/>
            <person name="Xiao S."/>
        </authorList>
    </citation>
    <scope>NUCLEOTIDE SEQUENCE [LARGE SCALE GENOMIC DNA]</scope>
    <source>
        <strain evidence="2">OARG1902GOOAL</strain>
        <tissue evidence="2">Muscle</tissue>
    </source>
</reference>
<dbReference type="OrthoDB" id="5983780at2759"/>
<name>A0A6G1PLN2_CHAAH</name>
<accession>A0A6G1PLN2</accession>
<evidence type="ECO:0000313" key="2">
    <source>
        <dbReference type="EMBL" id="KAF3691137.1"/>
    </source>
</evidence>
<dbReference type="Proteomes" id="UP000503349">
    <property type="component" value="Chromosome 6"/>
</dbReference>
<evidence type="ECO:0000313" key="3">
    <source>
        <dbReference type="Proteomes" id="UP000503349"/>
    </source>
</evidence>
<organism evidence="2 3">
    <name type="scientific">Channa argus</name>
    <name type="common">Northern snakehead</name>
    <name type="synonym">Ophicephalus argus</name>
    <dbReference type="NCBI Taxonomy" id="215402"/>
    <lineage>
        <taxon>Eukaryota</taxon>
        <taxon>Metazoa</taxon>
        <taxon>Chordata</taxon>
        <taxon>Craniata</taxon>
        <taxon>Vertebrata</taxon>
        <taxon>Euteleostomi</taxon>
        <taxon>Actinopterygii</taxon>
        <taxon>Neopterygii</taxon>
        <taxon>Teleostei</taxon>
        <taxon>Neoteleostei</taxon>
        <taxon>Acanthomorphata</taxon>
        <taxon>Anabantaria</taxon>
        <taxon>Anabantiformes</taxon>
        <taxon>Channoidei</taxon>
        <taxon>Channidae</taxon>
        <taxon>Channa</taxon>
    </lineage>
</organism>
<dbReference type="EMBL" id="CM015717">
    <property type="protein sequence ID" value="KAF3691137.1"/>
    <property type="molecule type" value="Genomic_DNA"/>
</dbReference>
<dbReference type="InterPro" id="IPR009360">
    <property type="entry name" value="Isy1"/>
</dbReference>
<keyword evidence="3" id="KW-1185">Reference proteome</keyword>
<sequence>MARNEEKQQGRLNRLWLQKEREEGRLKDVHERRPKLATLNSISSVKKWIPSIKNEIEYYLQQSQLSHYPERKIAEFKLHIEALEKEYKRFISKLRALDPPCKHKPWTPRAYCKRKPETPDSPSTVKNPRRIDSHEDSSEQCGGGDDLAGNWTLCPTSSGTQKPLKHSENIFQTLVPKSVISETSETACADQDQPLSFDSTRLAVAAAAFRGSSVQVNSLQTQTLSRVLHSGLPNLNNCSSARTFSLQSRGTENNNGTEAGLAIDWDRGVQQHKSACGAAEMIPDTSTNSSTPEKRTCHILGLDCYSSTDEDCDT</sequence>
<dbReference type="GO" id="GO:0000350">
    <property type="term" value="P:generation of catalytic spliceosome for second transesterification step"/>
    <property type="evidence" value="ECO:0007669"/>
    <property type="project" value="InterPro"/>
</dbReference>
<reference evidence="3" key="2">
    <citation type="submission" date="2019-02" db="EMBL/GenBank/DDBJ databases">
        <title>Opniocepnalus argus Var Kimnra genome.</title>
        <authorList>
            <person name="Zhou C."/>
            <person name="Xiao S."/>
        </authorList>
    </citation>
    <scope>NUCLEOTIDE SEQUENCE [LARGE SCALE GENOMIC DNA]</scope>
</reference>
<dbReference type="AlphaFoldDB" id="A0A6G1PLN2"/>
<proteinExistence type="predicted"/>